<evidence type="ECO:0000313" key="1">
    <source>
        <dbReference type="EMBL" id="NHN27836.1"/>
    </source>
</evidence>
<keyword evidence="2" id="KW-1185">Reference proteome</keyword>
<comment type="caution">
    <text evidence="1">The sequence shown here is derived from an EMBL/GenBank/DDBJ whole genome shotgun (WGS) entry which is preliminary data.</text>
</comment>
<organism evidence="1 2">
    <name type="scientific">Flavobacterium jejuense</name>
    <dbReference type="NCBI Taxonomy" id="1544455"/>
    <lineage>
        <taxon>Bacteria</taxon>
        <taxon>Pseudomonadati</taxon>
        <taxon>Bacteroidota</taxon>
        <taxon>Flavobacteriia</taxon>
        <taxon>Flavobacteriales</taxon>
        <taxon>Flavobacteriaceae</taxon>
        <taxon>Flavobacterium</taxon>
    </lineage>
</organism>
<dbReference type="Proteomes" id="UP000817854">
    <property type="component" value="Unassembled WGS sequence"/>
</dbReference>
<gene>
    <name evidence="1" type="ORF">FIA58_019335</name>
</gene>
<name>A0ABX0J0U9_9FLAO</name>
<protein>
    <submittedName>
        <fullName evidence="1">Uncharacterized protein</fullName>
    </submittedName>
</protein>
<reference evidence="1" key="1">
    <citation type="submission" date="2019-05" db="EMBL/GenBank/DDBJ databases">
        <authorList>
            <person name="Lianzixin W."/>
        </authorList>
    </citation>
    <scope>NUCLEOTIDE SEQUENCE</scope>
    <source>
        <strain evidence="1">EC11</strain>
    </source>
</reference>
<evidence type="ECO:0000313" key="2">
    <source>
        <dbReference type="Proteomes" id="UP000817854"/>
    </source>
</evidence>
<reference evidence="1" key="2">
    <citation type="submission" date="2020-02" db="EMBL/GenBank/DDBJ databases">
        <title>Flavobacterium profundi sp. nov., isolated from a deep-sea seamount.</title>
        <authorList>
            <person name="Zhang D.-C."/>
        </authorList>
    </citation>
    <scope>NUCLEOTIDE SEQUENCE</scope>
    <source>
        <strain evidence="1">EC11</strain>
    </source>
</reference>
<accession>A0ABX0J0U9</accession>
<dbReference type="EMBL" id="VEVQ02000018">
    <property type="protein sequence ID" value="NHN27836.1"/>
    <property type="molecule type" value="Genomic_DNA"/>
</dbReference>
<dbReference type="RefSeq" id="WP_165928960.1">
    <property type="nucleotide sequence ID" value="NZ_VEVQ02000018.1"/>
</dbReference>
<sequence>MFTFRKKDTNLLVKKSGLIENEALKNAILDLENEAVGGFTGYQELAYERYIFEKIIHE</sequence>
<proteinExistence type="predicted"/>